<dbReference type="InterPro" id="IPR005900">
    <property type="entry name" value="6-phosphogluconolactonase_DevB"/>
</dbReference>
<sequence length="300" mass="31480">MTAEHRGEHATIDGTVSEGGVTVVQNADQRGLAAAAARELVRTVTKIQREQSGVHGDGVARIVLTGGGVGIQTLRELAVLDHAATTAAEDFPIDAIDWSRVLIFFGDERFVPAGDSERNEKQARDALLDHIAIPAENIVSYLAPTGAGPSDGAELDEAARDYEEKLARLAPQGFDVHLLGMGPEGHINSLFPHTPELLEATGEVVAVRDCPKPPPERVSLTISAVNRAAQVWLLVSGAEKAEAAQQVANGGNGAQWPGAIVAGVERTVLWVDEAASPWLAESASDSATVAATEDAENAEN</sequence>
<evidence type="ECO:0000313" key="11">
    <source>
        <dbReference type="Proteomes" id="UP000324726"/>
    </source>
</evidence>
<evidence type="ECO:0000256" key="3">
    <source>
        <dbReference type="ARBA" id="ARBA00004961"/>
    </source>
</evidence>
<dbReference type="InterPro" id="IPR039104">
    <property type="entry name" value="6PGL"/>
</dbReference>
<comment type="catalytic activity">
    <reaction evidence="1 7">
        <text>6-phospho-D-glucono-1,5-lactone + H2O = 6-phospho-D-gluconate + H(+)</text>
        <dbReference type="Rhea" id="RHEA:12556"/>
        <dbReference type="ChEBI" id="CHEBI:15377"/>
        <dbReference type="ChEBI" id="CHEBI:15378"/>
        <dbReference type="ChEBI" id="CHEBI:57955"/>
        <dbReference type="ChEBI" id="CHEBI:58759"/>
        <dbReference type="EC" id="3.1.1.31"/>
    </reaction>
</comment>
<dbReference type="PANTHER" id="PTHR11054:SF0">
    <property type="entry name" value="6-PHOSPHOGLUCONOLACTONASE"/>
    <property type="match status" value="1"/>
</dbReference>
<proteinExistence type="inferred from homology"/>
<reference evidence="10 11" key="1">
    <citation type="submission" date="2019-08" db="EMBL/GenBank/DDBJ databases">
        <title>Draft genome of C. urealyticum strain VH4248.</title>
        <authorList>
            <person name="Navas J."/>
        </authorList>
    </citation>
    <scope>NUCLEOTIDE SEQUENCE [LARGE SCALE GENOMIC DNA]</scope>
    <source>
        <strain evidence="10 11">VH4248</strain>
    </source>
</reference>
<comment type="pathway">
    <text evidence="3 7">Carbohydrate degradation; pentose phosphate pathway; D-ribulose 5-phosphate from D-glucose 6-phosphate (oxidative stage): step 2/3.</text>
</comment>
<dbReference type="InterPro" id="IPR037171">
    <property type="entry name" value="NagB/RpiA_transferase-like"/>
</dbReference>
<evidence type="ECO:0000256" key="1">
    <source>
        <dbReference type="ARBA" id="ARBA00000832"/>
    </source>
</evidence>
<comment type="caution">
    <text evidence="10">The sequence shown here is derived from an EMBL/GenBank/DDBJ whole genome shotgun (WGS) entry which is preliminary data.</text>
</comment>
<dbReference type="SUPFAM" id="SSF100950">
    <property type="entry name" value="NagB/RpiA/CoA transferase-like"/>
    <property type="match status" value="1"/>
</dbReference>
<evidence type="ECO:0000313" key="10">
    <source>
        <dbReference type="EMBL" id="TYR20106.1"/>
    </source>
</evidence>
<dbReference type="NCBIfam" id="TIGR01198">
    <property type="entry name" value="pgl"/>
    <property type="match status" value="1"/>
</dbReference>
<evidence type="ECO:0000256" key="4">
    <source>
        <dbReference type="ARBA" id="ARBA00010662"/>
    </source>
</evidence>
<accession>A0A5D4FU82</accession>
<keyword evidence="7 10" id="KW-0378">Hydrolase</keyword>
<dbReference type="CDD" id="cd01400">
    <property type="entry name" value="6PGL"/>
    <property type="match status" value="1"/>
</dbReference>
<dbReference type="InterPro" id="IPR006148">
    <property type="entry name" value="Glc/Gal-6P_isomerase"/>
</dbReference>
<organism evidence="10 11">
    <name type="scientific">Corynebacterium urealyticum</name>
    <dbReference type="NCBI Taxonomy" id="43771"/>
    <lineage>
        <taxon>Bacteria</taxon>
        <taxon>Bacillati</taxon>
        <taxon>Actinomycetota</taxon>
        <taxon>Actinomycetes</taxon>
        <taxon>Mycobacteriales</taxon>
        <taxon>Corynebacteriaceae</taxon>
        <taxon>Corynebacterium</taxon>
    </lineage>
</organism>
<comment type="similarity">
    <text evidence="4 7">Belongs to the glucosamine/galactosamine-6-phosphate isomerase family. 6-phosphogluconolactonase subfamily.</text>
</comment>
<evidence type="ECO:0000256" key="8">
    <source>
        <dbReference type="SAM" id="MobiDB-lite"/>
    </source>
</evidence>
<evidence type="ECO:0000256" key="5">
    <source>
        <dbReference type="ARBA" id="ARBA00013198"/>
    </source>
</evidence>
<protein>
    <recommendedName>
        <fullName evidence="6 7">6-phosphogluconolactonase</fullName>
        <shortName evidence="7">6PGL</shortName>
        <ecNumber evidence="5 7">3.1.1.31</ecNumber>
    </recommendedName>
</protein>
<dbReference type="EC" id="3.1.1.31" evidence="5 7"/>
<dbReference type="UniPathway" id="UPA00115">
    <property type="reaction ID" value="UER00409"/>
</dbReference>
<evidence type="ECO:0000256" key="2">
    <source>
        <dbReference type="ARBA" id="ARBA00002681"/>
    </source>
</evidence>
<dbReference type="Gene3D" id="3.40.50.1360">
    <property type="match status" value="1"/>
</dbReference>
<dbReference type="RefSeq" id="WP_148811800.1">
    <property type="nucleotide sequence ID" value="NZ_VSZI01000001.1"/>
</dbReference>
<evidence type="ECO:0000259" key="9">
    <source>
        <dbReference type="Pfam" id="PF01182"/>
    </source>
</evidence>
<evidence type="ECO:0000256" key="6">
    <source>
        <dbReference type="ARBA" id="ARBA00020337"/>
    </source>
</evidence>
<name>A0A5D4FU82_9CORY</name>
<dbReference type="AlphaFoldDB" id="A0A5D4FU82"/>
<dbReference type="GO" id="GO:0005975">
    <property type="term" value="P:carbohydrate metabolic process"/>
    <property type="evidence" value="ECO:0007669"/>
    <property type="project" value="UniProtKB-UniRule"/>
</dbReference>
<dbReference type="EMBL" id="VSZI01000001">
    <property type="protein sequence ID" value="TYR20106.1"/>
    <property type="molecule type" value="Genomic_DNA"/>
</dbReference>
<dbReference type="Pfam" id="PF01182">
    <property type="entry name" value="Glucosamine_iso"/>
    <property type="match status" value="1"/>
</dbReference>
<dbReference type="Proteomes" id="UP000324726">
    <property type="component" value="Unassembled WGS sequence"/>
</dbReference>
<dbReference type="PANTHER" id="PTHR11054">
    <property type="entry name" value="6-PHOSPHOGLUCONOLACTONASE"/>
    <property type="match status" value="1"/>
</dbReference>
<feature type="domain" description="Glucosamine/galactosamine-6-phosphate isomerase" evidence="9">
    <location>
        <begin position="28"/>
        <end position="270"/>
    </location>
</feature>
<dbReference type="GO" id="GO:0006098">
    <property type="term" value="P:pentose-phosphate shunt"/>
    <property type="evidence" value="ECO:0007669"/>
    <property type="project" value="UniProtKB-UniPathway"/>
</dbReference>
<feature type="region of interest" description="Disordered" evidence="8">
    <location>
        <begin position="281"/>
        <end position="300"/>
    </location>
</feature>
<comment type="function">
    <text evidence="2 7">Hydrolysis of 6-phosphogluconolactone to 6-phosphogluconate.</text>
</comment>
<gene>
    <name evidence="7 10" type="primary">pgl</name>
    <name evidence="10" type="ORF">FYJ87_03755</name>
</gene>
<evidence type="ECO:0000256" key="7">
    <source>
        <dbReference type="RuleBase" id="RU365095"/>
    </source>
</evidence>
<dbReference type="GO" id="GO:0017057">
    <property type="term" value="F:6-phosphogluconolactonase activity"/>
    <property type="evidence" value="ECO:0007669"/>
    <property type="project" value="UniProtKB-UniRule"/>
</dbReference>